<feature type="domain" description="PNPLA" evidence="5">
    <location>
        <begin position="25"/>
        <end position="226"/>
    </location>
</feature>
<dbReference type="GO" id="GO:0019369">
    <property type="term" value="P:arachidonate metabolic process"/>
    <property type="evidence" value="ECO:0007669"/>
    <property type="project" value="TreeGrafter"/>
</dbReference>
<dbReference type="AlphaFoldDB" id="A0A0C3GE05"/>
<dbReference type="Proteomes" id="UP000054321">
    <property type="component" value="Unassembled WGS sequence"/>
</dbReference>
<dbReference type="PANTHER" id="PTHR24185:SF1">
    <property type="entry name" value="CALCIUM-INDEPENDENT PHOSPHOLIPASE A2-GAMMA"/>
    <property type="match status" value="1"/>
</dbReference>
<evidence type="ECO:0000313" key="7">
    <source>
        <dbReference type="Proteomes" id="UP000054321"/>
    </source>
</evidence>
<organism evidence="6 7">
    <name type="scientific">Oidiodendron maius (strain Zn)</name>
    <dbReference type="NCBI Taxonomy" id="913774"/>
    <lineage>
        <taxon>Eukaryota</taxon>
        <taxon>Fungi</taxon>
        <taxon>Dikarya</taxon>
        <taxon>Ascomycota</taxon>
        <taxon>Pezizomycotina</taxon>
        <taxon>Leotiomycetes</taxon>
        <taxon>Leotiomycetes incertae sedis</taxon>
        <taxon>Myxotrichaceae</taxon>
        <taxon>Oidiodendron</taxon>
    </lineage>
</organism>
<dbReference type="InParanoid" id="A0A0C3GE05"/>
<keyword evidence="1 4" id="KW-0378">Hydrolase</keyword>
<evidence type="ECO:0000256" key="2">
    <source>
        <dbReference type="ARBA" id="ARBA00022963"/>
    </source>
</evidence>
<evidence type="ECO:0000256" key="1">
    <source>
        <dbReference type="ARBA" id="ARBA00022801"/>
    </source>
</evidence>
<evidence type="ECO:0000256" key="4">
    <source>
        <dbReference type="PROSITE-ProRule" id="PRU01161"/>
    </source>
</evidence>
<dbReference type="PROSITE" id="PS51635">
    <property type="entry name" value="PNPLA"/>
    <property type="match status" value="1"/>
</dbReference>
<dbReference type="EMBL" id="KN832890">
    <property type="protein sequence ID" value="KIM94385.1"/>
    <property type="molecule type" value="Genomic_DNA"/>
</dbReference>
<dbReference type="InterPro" id="IPR002641">
    <property type="entry name" value="PNPLA_dom"/>
</dbReference>
<dbReference type="GO" id="GO:0046486">
    <property type="term" value="P:glycerolipid metabolic process"/>
    <property type="evidence" value="ECO:0007669"/>
    <property type="project" value="UniProtKB-ARBA"/>
</dbReference>
<gene>
    <name evidence="6" type="ORF">OIDMADRAFT_135911</name>
</gene>
<reference evidence="7" key="2">
    <citation type="submission" date="2015-01" db="EMBL/GenBank/DDBJ databases">
        <title>Evolutionary Origins and Diversification of the Mycorrhizal Mutualists.</title>
        <authorList>
            <consortium name="DOE Joint Genome Institute"/>
            <consortium name="Mycorrhizal Genomics Consortium"/>
            <person name="Kohler A."/>
            <person name="Kuo A."/>
            <person name="Nagy L.G."/>
            <person name="Floudas D."/>
            <person name="Copeland A."/>
            <person name="Barry K.W."/>
            <person name="Cichocki N."/>
            <person name="Veneault-Fourrey C."/>
            <person name="LaButti K."/>
            <person name="Lindquist E.A."/>
            <person name="Lipzen A."/>
            <person name="Lundell T."/>
            <person name="Morin E."/>
            <person name="Murat C."/>
            <person name="Riley R."/>
            <person name="Ohm R."/>
            <person name="Sun H."/>
            <person name="Tunlid A."/>
            <person name="Henrissat B."/>
            <person name="Grigoriev I.V."/>
            <person name="Hibbett D.S."/>
            <person name="Martin F."/>
        </authorList>
    </citation>
    <scope>NUCLEOTIDE SEQUENCE [LARGE SCALE GENOMIC DNA]</scope>
    <source>
        <strain evidence="7">Zn</strain>
    </source>
</reference>
<comment type="caution">
    <text evidence="4">Lacks conserved residue(s) required for the propagation of feature annotation.</text>
</comment>
<dbReference type="GO" id="GO:0016042">
    <property type="term" value="P:lipid catabolic process"/>
    <property type="evidence" value="ECO:0007669"/>
    <property type="project" value="UniProtKB-UniRule"/>
</dbReference>
<keyword evidence="3 4" id="KW-0443">Lipid metabolism</keyword>
<dbReference type="HOGENOM" id="CLU_000288_144_2_1"/>
<keyword evidence="7" id="KW-1185">Reference proteome</keyword>
<dbReference type="OrthoDB" id="1658288at2759"/>
<feature type="short sequence motif" description="GXGXXG" evidence="4">
    <location>
        <begin position="29"/>
        <end position="34"/>
    </location>
</feature>
<evidence type="ECO:0000256" key="3">
    <source>
        <dbReference type="ARBA" id="ARBA00023098"/>
    </source>
</evidence>
<dbReference type="GO" id="GO:0047499">
    <property type="term" value="F:calcium-independent phospholipase A2 activity"/>
    <property type="evidence" value="ECO:0007669"/>
    <property type="project" value="TreeGrafter"/>
</dbReference>
<sequence length="359" mass="39423">MSQTLSGVVASENPLNRDGLCVLSLETDGGGVRGLSTLLIIKALMAKVNAERRKEGLSSVKPCELFDLIGGTSTGGIIAIMLGRLEMDVDECIEVYTRMFEAVFGKKGLPVNMWGKLKGRFDSTVLEECIKNILTERGFSEGEPLNDENERCKVAICAKAFEVTTTVLLRSYTSDDVLNNIPATICEAVRATSAATSFFEPVTIGPRGRKFVDAGLGSNNPADQLWNEAQNIWCHGDIELSSLLKCFVSVGTGNPGRKAIAEGPFKLFSETLVGIATQTEDTAKIFVERHRRLYEAKRYFRFNVQQGLQNVGLEEYKAAALIDAATAEYMDGQEMKSATRECAMNLKQKHCMWAELDFS</sequence>
<dbReference type="InterPro" id="IPR016035">
    <property type="entry name" value="Acyl_Trfase/lysoPLipase"/>
</dbReference>
<dbReference type="STRING" id="913774.A0A0C3GE05"/>
<evidence type="ECO:0000259" key="5">
    <source>
        <dbReference type="PROSITE" id="PS51635"/>
    </source>
</evidence>
<dbReference type="Pfam" id="PF01734">
    <property type="entry name" value="Patatin"/>
    <property type="match status" value="1"/>
</dbReference>
<reference evidence="6 7" key="1">
    <citation type="submission" date="2014-04" db="EMBL/GenBank/DDBJ databases">
        <authorList>
            <consortium name="DOE Joint Genome Institute"/>
            <person name="Kuo A."/>
            <person name="Martino E."/>
            <person name="Perotto S."/>
            <person name="Kohler A."/>
            <person name="Nagy L.G."/>
            <person name="Floudas D."/>
            <person name="Copeland A."/>
            <person name="Barry K.W."/>
            <person name="Cichocki N."/>
            <person name="Veneault-Fourrey C."/>
            <person name="LaButti K."/>
            <person name="Lindquist E.A."/>
            <person name="Lipzen A."/>
            <person name="Lundell T."/>
            <person name="Morin E."/>
            <person name="Murat C."/>
            <person name="Sun H."/>
            <person name="Tunlid A."/>
            <person name="Henrissat B."/>
            <person name="Grigoriev I.V."/>
            <person name="Hibbett D.S."/>
            <person name="Martin F."/>
            <person name="Nordberg H.P."/>
            <person name="Cantor M.N."/>
            <person name="Hua S.X."/>
        </authorList>
    </citation>
    <scope>NUCLEOTIDE SEQUENCE [LARGE SCALE GENOMIC DNA]</scope>
    <source>
        <strain evidence="6 7">Zn</strain>
    </source>
</reference>
<keyword evidence="2 4" id="KW-0442">Lipid degradation</keyword>
<dbReference type="PANTHER" id="PTHR24185">
    <property type="entry name" value="CALCIUM-INDEPENDENT PHOSPHOLIPASE A2-GAMMA"/>
    <property type="match status" value="1"/>
</dbReference>
<dbReference type="GO" id="GO:0016020">
    <property type="term" value="C:membrane"/>
    <property type="evidence" value="ECO:0007669"/>
    <property type="project" value="TreeGrafter"/>
</dbReference>
<evidence type="ECO:0000313" key="6">
    <source>
        <dbReference type="EMBL" id="KIM94385.1"/>
    </source>
</evidence>
<feature type="active site" description="Nucleophile" evidence="4">
    <location>
        <position position="73"/>
    </location>
</feature>
<dbReference type="CDD" id="cd07216">
    <property type="entry name" value="Pat17_PNPLA8_PNPLA9_like3"/>
    <property type="match status" value="1"/>
</dbReference>
<dbReference type="SUPFAM" id="SSF52151">
    <property type="entry name" value="FabD/lysophospholipase-like"/>
    <property type="match status" value="1"/>
</dbReference>
<accession>A0A0C3GE05</accession>
<feature type="active site" description="Proton acceptor" evidence="4">
    <location>
        <position position="213"/>
    </location>
</feature>
<proteinExistence type="predicted"/>
<protein>
    <recommendedName>
        <fullName evidence="5">PNPLA domain-containing protein</fullName>
    </recommendedName>
</protein>
<feature type="short sequence motif" description="GXSXG" evidence="4">
    <location>
        <begin position="71"/>
        <end position="75"/>
    </location>
</feature>
<name>A0A0C3GE05_OIDMZ</name>
<dbReference type="Gene3D" id="3.40.1090.10">
    <property type="entry name" value="Cytosolic phospholipase A2 catalytic domain"/>
    <property type="match status" value="1"/>
</dbReference>